<reference evidence="2 3" key="1">
    <citation type="submission" date="2019-06" db="EMBL/GenBank/DDBJ databases">
        <title>Sequencing the genomes of 1000 actinobacteria strains.</title>
        <authorList>
            <person name="Klenk H.-P."/>
        </authorList>
    </citation>
    <scope>NUCLEOTIDE SEQUENCE [LARGE SCALE GENOMIC DNA]</scope>
    <source>
        <strain evidence="2 3">DSM 18082</strain>
    </source>
</reference>
<accession>A0A542ZFX5</accession>
<keyword evidence="1" id="KW-0472">Membrane</keyword>
<organism evidence="2 3">
    <name type="scientific">Oryzihumus leptocrescens</name>
    <dbReference type="NCBI Taxonomy" id="297536"/>
    <lineage>
        <taxon>Bacteria</taxon>
        <taxon>Bacillati</taxon>
        <taxon>Actinomycetota</taxon>
        <taxon>Actinomycetes</taxon>
        <taxon>Micrococcales</taxon>
        <taxon>Intrasporangiaceae</taxon>
        <taxon>Oryzihumus</taxon>
    </lineage>
</organism>
<keyword evidence="1" id="KW-1133">Transmembrane helix</keyword>
<evidence type="ECO:0000256" key="1">
    <source>
        <dbReference type="SAM" id="Phobius"/>
    </source>
</evidence>
<proteinExistence type="predicted"/>
<sequence>MEIPGEVAGEPVVVFLLSREQRVRARRFLLAEPVGTLSMANGQRVHAEHRTKPYRKIPLSWTDGMDGRAADGTEYFQTIDSSSFNDVLDNPHSYFVILNSLAAKIHNTGWVKVSNRMGVDGAEQDPITSFAVRTAFADRIGPREVALDETVSVAIGMREGELVHIESIDPKVGTLRRRAFSFRHTIVRVVGATTMDMEKPVVRLPAGVLDILGVASGSRVIVEALSRENDQIRRVSARVLEEREQRQPRLGGVFDVLDMTGSVDLPAIAMDLSMRNRLGIHRGDPVYVRPEFATVFFEEFATVSFALLAAAVGAYAASAQLLAGVLVAVYVGLSGIGMWRKFR</sequence>
<gene>
    <name evidence="2" type="ORF">FB474_0592</name>
</gene>
<comment type="caution">
    <text evidence="2">The sequence shown here is derived from an EMBL/GenBank/DDBJ whole genome shotgun (WGS) entry which is preliminary data.</text>
</comment>
<dbReference type="EMBL" id="VFOQ01000001">
    <property type="protein sequence ID" value="TQL59243.1"/>
    <property type="molecule type" value="Genomic_DNA"/>
</dbReference>
<dbReference type="Proteomes" id="UP000319514">
    <property type="component" value="Unassembled WGS sequence"/>
</dbReference>
<feature type="transmembrane region" description="Helical" evidence="1">
    <location>
        <begin position="305"/>
        <end position="333"/>
    </location>
</feature>
<protein>
    <submittedName>
        <fullName evidence="2">Uncharacterized protein</fullName>
    </submittedName>
</protein>
<dbReference type="AlphaFoldDB" id="A0A542ZFX5"/>
<evidence type="ECO:0000313" key="2">
    <source>
        <dbReference type="EMBL" id="TQL59243.1"/>
    </source>
</evidence>
<keyword evidence="1" id="KW-0812">Transmembrane</keyword>
<name>A0A542ZFX5_9MICO</name>
<evidence type="ECO:0000313" key="3">
    <source>
        <dbReference type="Proteomes" id="UP000319514"/>
    </source>
</evidence>
<keyword evidence="3" id="KW-1185">Reference proteome</keyword>